<dbReference type="AlphaFoldDB" id="A0A6L2M172"/>
<protein>
    <submittedName>
        <fullName evidence="2">Putative reverse transcriptase domain-containing protein</fullName>
    </submittedName>
</protein>
<gene>
    <name evidence="2" type="ORF">Tci_039759</name>
</gene>
<dbReference type="PROSITE" id="PS50994">
    <property type="entry name" value="INTEGRASE"/>
    <property type="match status" value="1"/>
</dbReference>
<keyword evidence="2" id="KW-0548">Nucleotidyltransferase</keyword>
<dbReference type="InterPro" id="IPR012337">
    <property type="entry name" value="RNaseH-like_sf"/>
</dbReference>
<reference evidence="2" key="1">
    <citation type="journal article" date="2019" name="Sci. Rep.">
        <title>Draft genome of Tanacetum cinerariifolium, the natural source of mosquito coil.</title>
        <authorList>
            <person name="Yamashiro T."/>
            <person name="Shiraishi A."/>
            <person name="Satake H."/>
            <person name="Nakayama K."/>
        </authorList>
    </citation>
    <scope>NUCLEOTIDE SEQUENCE</scope>
</reference>
<organism evidence="2">
    <name type="scientific">Tanacetum cinerariifolium</name>
    <name type="common">Dalmatian daisy</name>
    <name type="synonym">Chrysanthemum cinerariifolium</name>
    <dbReference type="NCBI Taxonomy" id="118510"/>
    <lineage>
        <taxon>Eukaryota</taxon>
        <taxon>Viridiplantae</taxon>
        <taxon>Streptophyta</taxon>
        <taxon>Embryophyta</taxon>
        <taxon>Tracheophyta</taxon>
        <taxon>Spermatophyta</taxon>
        <taxon>Magnoliopsida</taxon>
        <taxon>eudicotyledons</taxon>
        <taxon>Gunneridae</taxon>
        <taxon>Pentapetalae</taxon>
        <taxon>asterids</taxon>
        <taxon>campanulids</taxon>
        <taxon>Asterales</taxon>
        <taxon>Asteraceae</taxon>
        <taxon>Asteroideae</taxon>
        <taxon>Anthemideae</taxon>
        <taxon>Anthemidinae</taxon>
        <taxon>Tanacetum</taxon>
    </lineage>
</organism>
<accession>A0A6L2M172</accession>
<keyword evidence="2" id="KW-0695">RNA-directed DNA polymerase</keyword>
<keyword evidence="2" id="KW-0808">Transferase</keyword>
<dbReference type="SUPFAM" id="SSF53098">
    <property type="entry name" value="Ribonuclease H-like"/>
    <property type="match status" value="1"/>
</dbReference>
<dbReference type="InterPro" id="IPR036397">
    <property type="entry name" value="RNaseH_sf"/>
</dbReference>
<dbReference type="InterPro" id="IPR001584">
    <property type="entry name" value="Integrase_cat-core"/>
</dbReference>
<dbReference type="Gene3D" id="3.30.420.10">
    <property type="entry name" value="Ribonuclease H-like superfamily/Ribonuclease H"/>
    <property type="match status" value="1"/>
</dbReference>
<evidence type="ECO:0000313" key="2">
    <source>
        <dbReference type="EMBL" id="GEU67781.1"/>
    </source>
</evidence>
<feature type="domain" description="Integrase catalytic" evidence="1">
    <location>
        <begin position="1"/>
        <end position="66"/>
    </location>
</feature>
<dbReference type="EMBL" id="BKCJ010005629">
    <property type="protein sequence ID" value="GEU67781.1"/>
    <property type="molecule type" value="Genomic_DNA"/>
</dbReference>
<dbReference type="GO" id="GO:0003964">
    <property type="term" value="F:RNA-directed DNA polymerase activity"/>
    <property type="evidence" value="ECO:0007669"/>
    <property type="project" value="UniProtKB-KW"/>
</dbReference>
<sequence length="269" mass="30589">MSTTYHPETDGQSERTIQTLEDMLRECVINFGKVWEKHLPLVEFSYNTNYHASIKAAPFEALYGRKCRSPVCWAEVGEAGSLFRNPFSSTTIGDENPICTLGDYSKPSHEGYRNTIKLSVENNVVPLRFNTIRLVQNGCSFHGLWSEDPNQHLMYFLKLVDSLDIDVTRRTINQSASGKLRDHNAKESWALLEDLSLYDNESWNDPRDFAKPVKAVVLPQDVLSTSDCRLIELETQVQRLMEAYLALTQPTQVNKITTPCEICNGLHDT</sequence>
<evidence type="ECO:0000259" key="1">
    <source>
        <dbReference type="PROSITE" id="PS50994"/>
    </source>
</evidence>
<dbReference type="GO" id="GO:0015074">
    <property type="term" value="P:DNA integration"/>
    <property type="evidence" value="ECO:0007669"/>
    <property type="project" value="InterPro"/>
</dbReference>
<dbReference type="PANTHER" id="PTHR45835">
    <property type="entry name" value="YALI0A06105P"/>
    <property type="match status" value="1"/>
</dbReference>
<dbReference type="GO" id="GO:0003676">
    <property type="term" value="F:nucleic acid binding"/>
    <property type="evidence" value="ECO:0007669"/>
    <property type="project" value="InterPro"/>
</dbReference>
<dbReference type="PANTHER" id="PTHR45835:SF99">
    <property type="entry name" value="CHROMO DOMAIN-CONTAINING PROTEIN-RELATED"/>
    <property type="match status" value="1"/>
</dbReference>
<comment type="caution">
    <text evidence="2">The sequence shown here is derived from an EMBL/GenBank/DDBJ whole genome shotgun (WGS) entry which is preliminary data.</text>
</comment>
<name>A0A6L2M172_TANCI</name>
<proteinExistence type="predicted"/>